<sequence>MRADARVFRALLRSDFPFFLHRAFKQLDGGAELHFGWHLRVLCHVLEEVRLGRITRLIINLPPRHLKSISASVAFPAFCLGLDPSMRFICVSYGQELANKHSRDFQRVVLSDWYRSAFGKILGGKQSVEEFETIGGGSRLATSVGGVLTGRGADIIIIDDPQKPNDTLSDAQRYVTNNWFDNTLFSRLNDKKNGAIIIVMQRLHEDDLTGRVLEREGWTCLRFPAIAEADEMFEVATLRGPQTFRRRVGEALDPVREPLSVLETIRQTIGDYNFAGQYQQSPVPASGGMVKRAWFRTYRPAELPQYLEIVQSWDTASKVGELNDYSVCTTWGIAGNKAYLIHVHRARHEYPSLKRAVREQQQIHRASVVLIEDKSSGIQLAQELIHEGLYAVQRYRSQLGKTERMHAQTAMIENGLVLVPESEPWLDAYLDELTLFPHGKHDDQVDSTSQFLEWLKQRSMTPRAMFGSYGSPF</sequence>
<dbReference type="Pfam" id="PF17289">
    <property type="entry name" value="Terminase_6C"/>
    <property type="match status" value="1"/>
</dbReference>
<gene>
    <name evidence="3" type="ORF">EV668_4839</name>
</gene>
<accession>A0A4R7BMZ3</accession>
<dbReference type="RefSeq" id="WP_166652621.1">
    <property type="nucleotide sequence ID" value="NZ_SNZR01000018.1"/>
</dbReference>
<evidence type="ECO:0000313" key="4">
    <source>
        <dbReference type="Proteomes" id="UP000295122"/>
    </source>
</evidence>
<dbReference type="InterPro" id="IPR035421">
    <property type="entry name" value="Terminase_6C"/>
</dbReference>
<comment type="caution">
    <text evidence="3">The sequence shown here is derived from an EMBL/GenBank/DDBJ whole genome shotgun (WGS) entry which is preliminary data.</text>
</comment>
<dbReference type="Gene3D" id="3.30.420.240">
    <property type="match status" value="1"/>
</dbReference>
<evidence type="ECO:0000256" key="1">
    <source>
        <dbReference type="ARBA" id="ARBA00022612"/>
    </source>
</evidence>
<reference evidence="3 4" key="1">
    <citation type="submission" date="2019-03" db="EMBL/GenBank/DDBJ databases">
        <title>Genomic Encyclopedia of Type Strains, Phase IV (KMG-IV): sequencing the most valuable type-strain genomes for metagenomic binning, comparative biology and taxonomic classification.</title>
        <authorList>
            <person name="Goeker M."/>
        </authorList>
    </citation>
    <scope>NUCLEOTIDE SEQUENCE [LARGE SCALE GENOMIC DNA]</scope>
    <source>
        <strain evidence="3 4">DSM 25903</strain>
    </source>
</reference>
<organism evidence="3 4">
    <name type="scientific">Enterovirga rhinocerotis</name>
    <dbReference type="NCBI Taxonomy" id="1339210"/>
    <lineage>
        <taxon>Bacteria</taxon>
        <taxon>Pseudomonadati</taxon>
        <taxon>Pseudomonadota</taxon>
        <taxon>Alphaproteobacteria</taxon>
        <taxon>Hyphomicrobiales</taxon>
        <taxon>Methylobacteriaceae</taxon>
        <taxon>Enterovirga</taxon>
    </lineage>
</organism>
<evidence type="ECO:0000259" key="2">
    <source>
        <dbReference type="Pfam" id="PF17289"/>
    </source>
</evidence>
<feature type="domain" description="Terminase large subunit gp17-like C-terminal" evidence="2">
    <location>
        <begin position="312"/>
        <end position="452"/>
    </location>
</feature>
<evidence type="ECO:0000313" key="3">
    <source>
        <dbReference type="EMBL" id="TDR85287.1"/>
    </source>
</evidence>
<name>A0A4R7BMZ3_9HYPH</name>
<keyword evidence="4" id="KW-1185">Reference proteome</keyword>
<dbReference type="InterPro" id="IPR006517">
    <property type="entry name" value="Phage_terminase_lsu-like_C"/>
</dbReference>
<dbReference type="EMBL" id="SNZR01000018">
    <property type="protein sequence ID" value="TDR85287.1"/>
    <property type="molecule type" value="Genomic_DNA"/>
</dbReference>
<dbReference type="Proteomes" id="UP000295122">
    <property type="component" value="Unassembled WGS sequence"/>
</dbReference>
<protein>
    <submittedName>
        <fullName evidence="3">Putative phage terminase large subunit-like protein</fullName>
    </submittedName>
</protein>
<dbReference type="NCBIfam" id="TIGR01630">
    <property type="entry name" value="psiM2_ORF9"/>
    <property type="match status" value="1"/>
</dbReference>
<keyword evidence="1" id="KW-1188">Viral release from host cell</keyword>
<dbReference type="AlphaFoldDB" id="A0A4R7BMZ3"/>
<proteinExistence type="predicted"/>